<dbReference type="CDD" id="cd13578">
    <property type="entry name" value="PBP2_Bug27"/>
    <property type="match status" value="1"/>
</dbReference>
<proteinExistence type="inferred from homology"/>
<dbReference type="PANTHER" id="PTHR42928:SF5">
    <property type="entry name" value="BLR1237 PROTEIN"/>
    <property type="match status" value="1"/>
</dbReference>
<feature type="signal peptide" evidence="2">
    <location>
        <begin position="1"/>
        <end position="29"/>
    </location>
</feature>
<dbReference type="InterPro" id="IPR005064">
    <property type="entry name" value="BUG"/>
</dbReference>
<reference evidence="3 4" key="1">
    <citation type="submission" date="2019-03" db="EMBL/GenBank/DDBJ databases">
        <title>Genomic Encyclopedia of Type Strains, Phase IV (KMG-IV): sequencing the most valuable type-strain genomes for metagenomic binning, comparative biology and taxonomic classification.</title>
        <authorList>
            <person name="Goeker M."/>
        </authorList>
    </citation>
    <scope>NUCLEOTIDE SEQUENCE [LARGE SCALE GENOMIC DNA]</scope>
    <source>
        <strain evidence="3 4">DSM 100048</strain>
    </source>
</reference>
<dbReference type="Gene3D" id="3.40.190.150">
    <property type="entry name" value="Bordetella uptake gene, domain 1"/>
    <property type="match status" value="1"/>
</dbReference>
<accession>A0A4R3V694</accession>
<dbReference type="Gene3D" id="3.40.190.10">
    <property type="entry name" value="Periplasmic binding protein-like II"/>
    <property type="match status" value="1"/>
</dbReference>
<comment type="similarity">
    <text evidence="1">Belongs to the UPF0065 (bug) family.</text>
</comment>
<dbReference type="PANTHER" id="PTHR42928">
    <property type="entry name" value="TRICARBOXYLATE-BINDING PROTEIN"/>
    <property type="match status" value="1"/>
</dbReference>
<sequence length="328" mass="34663">MNKMRMLHSMTARLAAGILLMAGAAAAAAADWPTRTVTLVVSYPPGGTVDAVARIIAPRLGEKLGQTVVVDNRGGAGGMIGGAAVARAKPDGYTFLLDASNHTQNPALRSNMQFDTLADLDAVSLLLRVPTVVVVTPSYDEVQSVQDLVKLGRERDDIHYASSGPGSSTHLATELFNLSAGTRLIHVPYKGGGPAMVDVMSGQVPLMFASLGSSIPHIKSGKMRPIALGGRTRSSALPDISTLAESGIEGFEAYEWNAVFAPSGTSKAIVDRFSQVLADVLKDPEVIKTLSGLGAEIIGSTPEELEQFRRDDIRKWSEVAKKANISLE</sequence>
<organism evidence="3 4">
    <name type="scientific">Paracandidimonas soli</name>
    <dbReference type="NCBI Taxonomy" id="1917182"/>
    <lineage>
        <taxon>Bacteria</taxon>
        <taxon>Pseudomonadati</taxon>
        <taxon>Pseudomonadota</taxon>
        <taxon>Betaproteobacteria</taxon>
        <taxon>Burkholderiales</taxon>
        <taxon>Alcaligenaceae</taxon>
        <taxon>Paracandidimonas</taxon>
    </lineage>
</organism>
<keyword evidence="2" id="KW-0732">Signal</keyword>
<evidence type="ECO:0000256" key="1">
    <source>
        <dbReference type="ARBA" id="ARBA00006987"/>
    </source>
</evidence>
<dbReference type="EMBL" id="SMBX01000004">
    <property type="protein sequence ID" value="TCU99091.1"/>
    <property type="molecule type" value="Genomic_DNA"/>
</dbReference>
<evidence type="ECO:0000313" key="3">
    <source>
        <dbReference type="EMBL" id="TCU99091.1"/>
    </source>
</evidence>
<dbReference type="Proteomes" id="UP000294692">
    <property type="component" value="Unassembled WGS sequence"/>
</dbReference>
<name>A0A4R3V694_9BURK</name>
<dbReference type="Pfam" id="PF03401">
    <property type="entry name" value="TctC"/>
    <property type="match status" value="1"/>
</dbReference>
<protein>
    <submittedName>
        <fullName evidence="3">Tripartite-type tricarboxylate transporter receptor subunit TctC</fullName>
    </submittedName>
</protein>
<keyword evidence="4" id="KW-1185">Reference proteome</keyword>
<dbReference type="AlphaFoldDB" id="A0A4R3V694"/>
<dbReference type="PIRSF" id="PIRSF017082">
    <property type="entry name" value="YflP"/>
    <property type="match status" value="1"/>
</dbReference>
<evidence type="ECO:0000313" key="4">
    <source>
        <dbReference type="Proteomes" id="UP000294692"/>
    </source>
</evidence>
<evidence type="ECO:0000256" key="2">
    <source>
        <dbReference type="SAM" id="SignalP"/>
    </source>
</evidence>
<dbReference type="InterPro" id="IPR042100">
    <property type="entry name" value="Bug_dom1"/>
</dbReference>
<keyword evidence="3" id="KW-0675">Receptor</keyword>
<feature type="chain" id="PRO_5020538365" evidence="2">
    <location>
        <begin position="30"/>
        <end position="328"/>
    </location>
</feature>
<dbReference type="SUPFAM" id="SSF53850">
    <property type="entry name" value="Periplasmic binding protein-like II"/>
    <property type="match status" value="1"/>
</dbReference>
<comment type="caution">
    <text evidence="3">The sequence shown here is derived from an EMBL/GenBank/DDBJ whole genome shotgun (WGS) entry which is preliminary data.</text>
</comment>
<gene>
    <name evidence="3" type="ORF">EV686_104190</name>
</gene>